<dbReference type="PANTHER" id="PTHR38045">
    <property type="entry name" value="CHROMOSOME 1, WHOLE GENOME SHOTGUN SEQUENCE"/>
    <property type="match status" value="1"/>
</dbReference>
<evidence type="ECO:0000256" key="1">
    <source>
        <dbReference type="SAM" id="MobiDB-lite"/>
    </source>
</evidence>
<dbReference type="InterPro" id="IPR008929">
    <property type="entry name" value="Chondroitin_lyas"/>
</dbReference>
<dbReference type="PANTHER" id="PTHR38045:SF1">
    <property type="entry name" value="HEPARINASE II_III-LIKE PROTEIN"/>
    <property type="match status" value="1"/>
</dbReference>
<dbReference type="Gene3D" id="1.50.10.100">
    <property type="entry name" value="Chondroitin AC/alginate lyase"/>
    <property type="match status" value="1"/>
</dbReference>
<sequence>MWVDRAWKELYNASDQSPFTATFAVGDDWLYDAWTDQQKNAIRSAIVSSDFQHILEFYTNKPSYGWWQTAHGNGNCVWDGSLTMGALAILGDGTTNTVARILSHTTSNAVANSAQEMTSSLIATSSSDGLMDSNLCLPLRVSTTCASRATKNRSTTVTTVPTSTAQPPTSCSSTRLNSKTPEHALFPHDRPDAAEPWSMFWYDVAVSGAYWNGLGAGPLLRRCLSFHADELDRH</sequence>
<dbReference type="HOGENOM" id="CLU_1185778_0_0_1"/>
<organism evidence="2 3">
    <name type="scientific">Tulasnella calospora MUT 4182</name>
    <dbReference type="NCBI Taxonomy" id="1051891"/>
    <lineage>
        <taxon>Eukaryota</taxon>
        <taxon>Fungi</taxon>
        <taxon>Dikarya</taxon>
        <taxon>Basidiomycota</taxon>
        <taxon>Agaricomycotina</taxon>
        <taxon>Agaricomycetes</taxon>
        <taxon>Cantharellales</taxon>
        <taxon>Tulasnellaceae</taxon>
        <taxon>Tulasnella</taxon>
    </lineage>
</organism>
<feature type="compositionally biased region" description="Low complexity" evidence="1">
    <location>
        <begin position="156"/>
        <end position="170"/>
    </location>
</feature>
<name>A0A0C3LEJ9_9AGAM</name>
<reference evidence="3" key="2">
    <citation type="submission" date="2015-01" db="EMBL/GenBank/DDBJ databases">
        <title>Evolutionary Origins and Diversification of the Mycorrhizal Mutualists.</title>
        <authorList>
            <consortium name="DOE Joint Genome Institute"/>
            <consortium name="Mycorrhizal Genomics Consortium"/>
            <person name="Kohler A."/>
            <person name="Kuo A."/>
            <person name="Nagy L.G."/>
            <person name="Floudas D."/>
            <person name="Copeland A."/>
            <person name="Barry K.W."/>
            <person name="Cichocki N."/>
            <person name="Veneault-Fourrey C."/>
            <person name="LaButti K."/>
            <person name="Lindquist E.A."/>
            <person name="Lipzen A."/>
            <person name="Lundell T."/>
            <person name="Morin E."/>
            <person name="Murat C."/>
            <person name="Riley R."/>
            <person name="Ohm R."/>
            <person name="Sun H."/>
            <person name="Tunlid A."/>
            <person name="Henrissat B."/>
            <person name="Grigoriev I.V."/>
            <person name="Hibbett D.S."/>
            <person name="Martin F."/>
        </authorList>
    </citation>
    <scope>NUCLEOTIDE SEQUENCE [LARGE SCALE GENOMIC DNA]</scope>
    <source>
        <strain evidence="3">MUT 4182</strain>
    </source>
</reference>
<evidence type="ECO:0000313" key="3">
    <source>
        <dbReference type="Proteomes" id="UP000054248"/>
    </source>
</evidence>
<reference evidence="2 3" key="1">
    <citation type="submission" date="2014-04" db="EMBL/GenBank/DDBJ databases">
        <authorList>
            <consortium name="DOE Joint Genome Institute"/>
            <person name="Kuo A."/>
            <person name="Girlanda M."/>
            <person name="Perotto S."/>
            <person name="Kohler A."/>
            <person name="Nagy L.G."/>
            <person name="Floudas D."/>
            <person name="Copeland A."/>
            <person name="Barry K.W."/>
            <person name="Cichocki N."/>
            <person name="Veneault-Fourrey C."/>
            <person name="LaButti K."/>
            <person name="Lindquist E.A."/>
            <person name="Lipzen A."/>
            <person name="Lundell T."/>
            <person name="Morin E."/>
            <person name="Murat C."/>
            <person name="Sun H."/>
            <person name="Tunlid A."/>
            <person name="Henrissat B."/>
            <person name="Grigoriev I.V."/>
            <person name="Hibbett D.S."/>
            <person name="Martin F."/>
            <person name="Nordberg H.P."/>
            <person name="Cantor M.N."/>
            <person name="Hua S.X."/>
        </authorList>
    </citation>
    <scope>NUCLEOTIDE SEQUENCE [LARGE SCALE GENOMIC DNA]</scope>
    <source>
        <strain evidence="2 3">MUT 4182</strain>
    </source>
</reference>
<dbReference type="AlphaFoldDB" id="A0A0C3LEJ9"/>
<proteinExistence type="predicted"/>
<feature type="region of interest" description="Disordered" evidence="1">
    <location>
        <begin position="156"/>
        <end position="178"/>
    </location>
</feature>
<keyword evidence="3" id="KW-1185">Reference proteome</keyword>
<dbReference type="EMBL" id="KN823200">
    <property type="protein sequence ID" value="KIO19842.1"/>
    <property type="molecule type" value="Genomic_DNA"/>
</dbReference>
<evidence type="ECO:0000313" key="2">
    <source>
        <dbReference type="EMBL" id="KIO19842.1"/>
    </source>
</evidence>
<accession>A0A0C3LEJ9</accession>
<protein>
    <submittedName>
        <fullName evidence="2">Uncharacterized protein</fullName>
    </submittedName>
</protein>
<dbReference type="STRING" id="1051891.A0A0C3LEJ9"/>
<dbReference type="Proteomes" id="UP000054248">
    <property type="component" value="Unassembled WGS sequence"/>
</dbReference>
<dbReference type="OrthoDB" id="3476529at2759"/>
<gene>
    <name evidence="2" type="ORF">M407DRAFT_30498</name>
</gene>